<dbReference type="AlphaFoldDB" id="A0A849BNJ6"/>
<dbReference type="InterPro" id="IPR041049">
    <property type="entry name" value="DUF5615"/>
</dbReference>
<dbReference type="EMBL" id="JABEMA010000054">
    <property type="protein sequence ID" value="NNH22617.1"/>
    <property type="molecule type" value="Genomic_DNA"/>
</dbReference>
<dbReference type="Pfam" id="PF18480">
    <property type="entry name" value="DUF5615"/>
    <property type="match status" value="1"/>
</dbReference>
<name>A0A849BNJ6_9ACTN</name>
<dbReference type="RefSeq" id="WP_171202458.1">
    <property type="nucleotide sequence ID" value="NZ_JABEMA010000054.1"/>
</dbReference>
<evidence type="ECO:0000256" key="1">
    <source>
        <dbReference type="SAM" id="MobiDB-lite"/>
    </source>
</evidence>
<sequence length="119" mass="13017">MRLLLDAQLPVRLARSLTSAGHDVVHTSDLPRGNASTDRQVREAADQQDRVVVTKDRDFRDSHLLQGTPKRLLLVVTGNTSNAALLALFETYATAVEAALEVSDFVEVGPEALVHHPRP</sequence>
<protein>
    <submittedName>
        <fullName evidence="3">DUF5615 family PIN-like protein</fullName>
    </submittedName>
</protein>
<evidence type="ECO:0000313" key="3">
    <source>
        <dbReference type="EMBL" id="NNH22617.1"/>
    </source>
</evidence>
<comment type="caution">
    <text evidence="3">The sequence shown here is derived from an EMBL/GenBank/DDBJ whole genome shotgun (WGS) entry which is preliminary data.</text>
</comment>
<organism evidence="3 4">
    <name type="scientific">Pseudokineococcus marinus</name>
    <dbReference type="NCBI Taxonomy" id="351215"/>
    <lineage>
        <taxon>Bacteria</taxon>
        <taxon>Bacillati</taxon>
        <taxon>Actinomycetota</taxon>
        <taxon>Actinomycetes</taxon>
        <taxon>Kineosporiales</taxon>
        <taxon>Kineosporiaceae</taxon>
        <taxon>Pseudokineococcus</taxon>
    </lineage>
</organism>
<dbReference type="Proteomes" id="UP000555552">
    <property type="component" value="Unassembled WGS sequence"/>
</dbReference>
<evidence type="ECO:0000313" key="4">
    <source>
        <dbReference type="Proteomes" id="UP000555552"/>
    </source>
</evidence>
<accession>A0A849BNJ6</accession>
<feature type="domain" description="DUF5615" evidence="2">
    <location>
        <begin position="1"/>
        <end position="108"/>
    </location>
</feature>
<feature type="region of interest" description="Disordered" evidence="1">
    <location>
        <begin position="24"/>
        <end position="47"/>
    </location>
</feature>
<keyword evidence="4" id="KW-1185">Reference proteome</keyword>
<gene>
    <name evidence="3" type="ORF">HLB09_05810</name>
</gene>
<proteinExistence type="predicted"/>
<evidence type="ECO:0000259" key="2">
    <source>
        <dbReference type="Pfam" id="PF18480"/>
    </source>
</evidence>
<reference evidence="3 4" key="1">
    <citation type="submission" date="2020-05" db="EMBL/GenBank/DDBJ databases">
        <title>MicrobeNet Type strains.</title>
        <authorList>
            <person name="Nicholson A.C."/>
        </authorList>
    </citation>
    <scope>NUCLEOTIDE SEQUENCE [LARGE SCALE GENOMIC DNA]</scope>
    <source>
        <strain evidence="3 4">JCM 14547</strain>
    </source>
</reference>